<evidence type="ECO:0000256" key="5">
    <source>
        <dbReference type="ARBA" id="ARBA00034115"/>
    </source>
</evidence>
<dbReference type="GO" id="GO:0033387">
    <property type="term" value="P:putrescine biosynthetic process from arginine, via ornithine"/>
    <property type="evidence" value="ECO:0007669"/>
    <property type="project" value="TreeGrafter"/>
</dbReference>
<organism evidence="11 12">
    <name type="scientific">Trichosporon asahii var. asahii (strain ATCC 90039 / CBS 2479 / JCM 2466 / KCTC 7840 / NBRC 103889/ NCYC 2677 / UAMH 7654)</name>
    <name type="common">Yeast</name>
    <dbReference type="NCBI Taxonomy" id="1186058"/>
    <lineage>
        <taxon>Eukaryota</taxon>
        <taxon>Fungi</taxon>
        <taxon>Dikarya</taxon>
        <taxon>Basidiomycota</taxon>
        <taxon>Agaricomycotina</taxon>
        <taxon>Tremellomycetes</taxon>
        <taxon>Trichosporonales</taxon>
        <taxon>Trichosporonaceae</taxon>
        <taxon>Trichosporon</taxon>
    </lineage>
</organism>
<evidence type="ECO:0000256" key="1">
    <source>
        <dbReference type="ARBA" id="ARBA00001933"/>
    </source>
</evidence>
<dbReference type="EMBL" id="ALBS01000008">
    <property type="protein sequence ID" value="EJT53134.1"/>
    <property type="molecule type" value="Genomic_DNA"/>
</dbReference>
<dbReference type="Gene3D" id="3.20.20.10">
    <property type="entry name" value="Alanine racemase"/>
    <property type="match status" value="1"/>
</dbReference>
<evidence type="ECO:0000256" key="4">
    <source>
        <dbReference type="ARBA" id="ARBA00023239"/>
    </source>
</evidence>
<name>J8TSD6_TRIAS</name>
<dbReference type="InterPro" id="IPR029066">
    <property type="entry name" value="PLP-binding_barrel"/>
</dbReference>
<comment type="catalytic activity">
    <reaction evidence="8">
        <text>L-ornithine + H(+) = putrescine + CO2</text>
        <dbReference type="Rhea" id="RHEA:22964"/>
        <dbReference type="ChEBI" id="CHEBI:15378"/>
        <dbReference type="ChEBI" id="CHEBI:16526"/>
        <dbReference type="ChEBI" id="CHEBI:46911"/>
        <dbReference type="ChEBI" id="CHEBI:326268"/>
        <dbReference type="EC" id="4.1.1.17"/>
    </reaction>
</comment>
<dbReference type="PROSITE" id="PS00879">
    <property type="entry name" value="ODR_DC_2_2"/>
    <property type="match status" value="1"/>
</dbReference>
<dbReference type="SUPFAM" id="SSF51419">
    <property type="entry name" value="PLP-binding barrel"/>
    <property type="match status" value="1"/>
</dbReference>
<evidence type="ECO:0000256" key="3">
    <source>
        <dbReference type="ARBA" id="ARBA00022898"/>
    </source>
</evidence>
<dbReference type="InterPro" id="IPR002433">
    <property type="entry name" value="Orn_de-COase"/>
</dbReference>
<dbReference type="Pfam" id="PF02784">
    <property type="entry name" value="Orn_Arg_deC_N"/>
    <property type="match status" value="1"/>
</dbReference>
<dbReference type="GeneID" id="25991563"/>
<dbReference type="InterPro" id="IPR000183">
    <property type="entry name" value="Orn/DAP/Arg_de-COase"/>
</dbReference>
<dbReference type="RefSeq" id="XP_014184297.1">
    <property type="nucleotide sequence ID" value="XM_014328822.1"/>
</dbReference>
<dbReference type="InterPro" id="IPR022644">
    <property type="entry name" value="De-COase2_N"/>
</dbReference>
<evidence type="ECO:0000259" key="10">
    <source>
        <dbReference type="Pfam" id="PF02784"/>
    </source>
</evidence>
<dbReference type="Proteomes" id="UP000002748">
    <property type="component" value="Unassembled WGS sequence"/>
</dbReference>
<dbReference type="PANTHER" id="PTHR11482">
    <property type="entry name" value="ARGININE/DIAMINOPIMELATE/ORNITHINE DECARBOXYLASE"/>
    <property type="match status" value="1"/>
</dbReference>
<accession>J8TSD6</accession>
<reference evidence="11 12" key="1">
    <citation type="journal article" date="2012" name="Eukaryot. Cell">
        <title>Draft genome sequence of CBS 2479, the standard type strain of Trichosporon asahii.</title>
        <authorList>
            <person name="Yang R.Y."/>
            <person name="Li H.T."/>
            <person name="Zhu H."/>
            <person name="Zhou G.P."/>
            <person name="Wang M."/>
            <person name="Wang L."/>
        </authorList>
    </citation>
    <scope>NUCLEOTIDE SEQUENCE [LARGE SCALE GENOMIC DNA]</scope>
    <source>
        <strain evidence="12">ATCC 90039 / CBS 2479 / JCM 2466 / KCTC 7840 / NCYC 2677 / UAMH 7654</strain>
    </source>
</reference>
<feature type="modified residue" description="N6-(pyridoxal phosphate)lysine" evidence="9">
    <location>
        <position position="132"/>
    </location>
</feature>
<proteinExistence type="inferred from homology"/>
<feature type="active site" description="Proton donor" evidence="9">
    <location>
        <position position="450"/>
    </location>
</feature>
<dbReference type="PRINTS" id="PR01179">
    <property type="entry name" value="ODADCRBXLASE"/>
</dbReference>
<protein>
    <recommendedName>
        <fullName evidence="6">ornithine decarboxylase</fullName>
        <ecNumber evidence="6">4.1.1.17</ecNumber>
    </recommendedName>
</protein>
<dbReference type="SUPFAM" id="SSF50621">
    <property type="entry name" value="Alanine racemase C-terminal domain-like"/>
    <property type="match status" value="1"/>
</dbReference>
<dbReference type="PRINTS" id="PR01182">
    <property type="entry name" value="ORNDCRBXLASE"/>
</dbReference>
<keyword evidence="3 9" id="KW-0663">Pyridoxal phosphate</keyword>
<evidence type="ECO:0000256" key="2">
    <source>
        <dbReference type="ARBA" id="ARBA00008872"/>
    </source>
</evidence>
<evidence type="ECO:0000256" key="8">
    <source>
        <dbReference type="ARBA" id="ARBA00049127"/>
    </source>
</evidence>
<dbReference type="EC" id="4.1.1.17" evidence="6"/>
<comment type="similarity">
    <text evidence="2">Belongs to the Orn/Lys/Arg decarboxylase class-II family.</text>
</comment>
<dbReference type="GO" id="GO:0004586">
    <property type="term" value="F:ornithine decarboxylase activity"/>
    <property type="evidence" value="ECO:0007669"/>
    <property type="project" value="UniProtKB-EC"/>
</dbReference>
<evidence type="ECO:0000256" key="6">
    <source>
        <dbReference type="ARBA" id="ARBA00034138"/>
    </source>
</evidence>
<evidence type="ECO:0000313" key="12">
    <source>
        <dbReference type="Proteomes" id="UP000002748"/>
    </source>
</evidence>
<dbReference type="KEGG" id="tasa:A1Q1_08051"/>
<comment type="pathway">
    <text evidence="5">Amine and polyamine biosynthesis; putrescine biosynthesis via L-ornithine pathway; putrescine from L-ornithine: step 1/1.</text>
</comment>
<dbReference type="PANTHER" id="PTHR11482:SF6">
    <property type="entry name" value="ORNITHINE DECARBOXYLASE 1-RELATED"/>
    <property type="match status" value="1"/>
</dbReference>
<dbReference type="AlphaFoldDB" id="J8TSD6"/>
<comment type="caution">
    <text evidence="11">The sequence shown here is derived from an EMBL/GenBank/DDBJ whole genome shotgun (WGS) entry which is preliminary data.</text>
</comment>
<dbReference type="InterPro" id="IPR009006">
    <property type="entry name" value="Ala_racemase/Decarboxylase_C"/>
</dbReference>
<evidence type="ECO:0000256" key="7">
    <source>
        <dbReference type="ARBA" id="ARBA00046672"/>
    </source>
</evidence>
<keyword evidence="4" id="KW-0456">Lyase</keyword>
<dbReference type="OrthoDB" id="5034579at2759"/>
<evidence type="ECO:0000313" key="11">
    <source>
        <dbReference type="EMBL" id="EJT53134.1"/>
    </source>
</evidence>
<comment type="subunit">
    <text evidence="7">Homodimer. Only the dimer is catalytically active, as the active sites are constructed of residues from both monomers.</text>
</comment>
<gene>
    <name evidence="11" type="ORF">A1Q1_08051</name>
</gene>
<dbReference type="FunFam" id="3.20.20.10:FF:000005">
    <property type="entry name" value="Ornithine decarboxylase"/>
    <property type="match status" value="1"/>
</dbReference>
<dbReference type="CDD" id="cd00622">
    <property type="entry name" value="PLPDE_III_ODC"/>
    <property type="match status" value="1"/>
</dbReference>
<dbReference type="PROSITE" id="PS00878">
    <property type="entry name" value="ODR_DC_2_1"/>
    <property type="match status" value="1"/>
</dbReference>
<dbReference type="Gene3D" id="2.40.37.10">
    <property type="entry name" value="Lyase, Ornithine Decarboxylase, Chain A, domain 1"/>
    <property type="match status" value="1"/>
</dbReference>
<comment type="cofactor">
    <cofactor evidence="1 9">
        <name>pyridoxal 5'-phosphate</name>
        <dbReference type="ChEBI" id="CHEBI:597326"/>
    </cofactor>
</comment>
<dbReference type="HOGENOM" id="CLU_026444_1_2_1"/>
<sequence length="519" mass="55829">MSTTLTEIVRQAPRQVGVVRAQAWEDARPASAPTAPVAQLSRALNDGAEGGRLPAPPLVLRPRPAVHPALTAEVHDADVHALVDAVVEARMNGGMEDESAFFAGDLSAVYDAVAQWRASPIGSRVEIFYAVKCNPSPMVLHLLSLLGVNFDCASSSEINHVLSLPAQPSPDRIIFANPCKPASFVRKAAQVGVDMMTFDNADELHKVKALHPGAKLVLRILTDDSKSLCRLGLKFGAPLDVCPSLLKTAKELGLDVVGVSFHVGSGCKDPEQFADAIWRARRAFDMAAEAGFDLKLLDIGGGFERETFAQMSRVISDNLDMYFPASEGVRVIAEPGRFLVSSAFTLATNVIARRKNAEAAQAEIEDIPAGAEGEGSADVMYYINDGVYGSFNCILFDHQIVHPYPLTVSGAHAAGRPAFPPPPNVELEKDLTLQLGYRQTQRASVWGPTCDSIDCVRAVVSLPPLEVGDWLGWAEMGAYTLCAASTFNGFDRSPVHWTTGGESKNAQVVREVLGKFKQQ</sequence>
<evidence type="ECO:0000256" key="9">
    <source>
        <dbReference type="PIRSR" id="PIRSR600183-50"/>
    </source>
</evidence>
<dbReference type="VEuPathDB" id="FungiDB:A1Q1_08051"/>
<dbReference type="InterPro" id="IPR022653">
    <property type="entry name" value="De-COase2_pyr-phos_BS"/>
</dbReference>
<feature type="domain" description="Orn/DAP/Arg decarboxylase 2 N-terminal" evidence="10">
    <location>
        <begin position="109"/>
        <end position="341"/>
    </location>
</feature>
<dbReference type="GO" id="GO:0005737">
    <property type="term" value="C:cytoplasm"/>
    <property type="evidence" value="ECO:0007669"/>
    <property type="project" value="TreeGrafter"/>
</dbReference>
<dbReference type="InterPro" id="IPR022657">
    <property type="entry name" value="De-COase2_CS"/>
</dbReference>